<proteinExistence type="predicted"/>
<keyword evidence="3" id="KW-1185">Reference proteome</keyword>
<dbReference type="Proteomes" id="UP000677016">
    <property type="component" value="Unassembled WGS sequence"/>
</dbReference>
<gene>
    <name evidence="2" type="ORF">KC207_07760</name>
</gene>
<dbReference type="RefSeq" id="WP_211602434.1">
    <property type="nucleotide sequence ID" value="NZ_JAGSNF010000009.1"/>
</dbReference>
<feature type="region of interest" description="Disordered" evidence="1">
    <location>
        <begin position="1"/>
        <end position="25"/>
    </location>
</feature>
<organism evidence="2 3">
    <name type="scientific">Phycicoccus avicenniae</name>
    <dbReference type="NCBI Taxonomy" id="2828860"/>
    <lineage>
        <taxon>Bacteria</taxon>
        <taxon>Bacillati</taxon>
        <taxon>Actinomycetota</taxon>
        <taxon>Actinomycetes</taxon>
        <taxon>Micrococcales</taxon>
        <taxon>Intrasporangiaceae</taxon>
        <taxon>Phycicoccus</taxon>
    </lineage>
</organism>
<name>A0A941D7D8_9MICO</name>
<reference evidence="2" key="1">
    <citation type="submission" date="2021-04" db="EMBL/GenBank/DDBJ databases">
        <title>Phycicoccus avicenniae sp. nov., a novel endophytic actinomycetes isolated from branch of Avicennia mariana.</title>
        <authorList>
            <person name="Tuo L."/>
        </authorList>
    </citation>
    <scope>NUCLEOTIDE SEQUENCE</scope>
    <source>
        <strain evidence="2">BSK3Z-2</strain>
    </source>
</reference>
<sequence length="108" mass="12000">MAFWNRKRRSGGGSPHDGSDLDSARTHFQEFTASRRGVEAYVEPATNITATTVVLIAHDGEWTRRALPSRPVAFDVARALGVPVYDVNQTGYPARMRAWTARQRRTGA</sequence>
<evidence type="ECO:0000313" key="3">
    <source>
        <dbReference type="Proteomes" id="UP000677016"/>
    </source>
</evidence>
<dbReference type="AlphaFoldDB" id="A0A941D7D8"/>
<comment type="caution">
    <text evidence="2">The sequence shown here is derived from an EMBL/GenBank/DDBJ whole genome shotgun (WGS) entry which is preliminary data.</text>
</comment>
<protein>
    <submittedName>
        <fullName evidence="2">Uncharacterized protein</fullName>
    </submittedName>
</protein>
<evidence type="ECO:0000313" key="2">
    <source>
        <dbReference type="EMBL" id="MBR7743185.1"/>
    </source>
</evidence>
<dbReference type="EMBL" id="JAGSNF010000009">
    <property type="protein sequence ID" value="MBR7743185.1"/>
    <property type="molecule type" value="Genomic_DNA"/>
</dbReference>
<feature type="compositionally biased region" description="Basic residues" evidence="1">
    <location>
        <begin position="1"/>
        <end position="10"/>
    </location>
</feature>
<accession>A0A941D7D8</accession>
<evidence type="ECO:0000256" key="1">
    <source>
        <dbReference type="SAM" id="MobiDB-lite"/>
    </source>
</evidence>